<sequence length="128" mass="15007">METLEEYVATIPDAQHRTKFLTLCQWVSETFPELQLRFGWRQPMFTHHGTFILGLKQTKKYITVSPEVAAMKQFTARLDAIGYAHTDNTFRIGWQEIVDYELLQAIIQFNMEDKANCTTFWRAKPSKT</sequence>
<dbReference type="RefSeq" id="WP_161900930.1">
    <property type="nucleotide sequence ID" value="NZ_MAEL01000004.1"/>
</dbReference>
<protein>
    <recommendedName>
        <fullName evidence="1">YdhG-like domain-containing protein</fullName>
    </recommendedName>
</protein>
<organism evidence="2 3">
    <name type="scientific">Candidatus Enterococcus willemsii</name>
    <dbReference type="NCBI Taxonomy" id="1857215"/>
    <lineage>
        <taxon>Bacteria</taxon>
        <taxon>Bacillati</taxon>
        <taxon>Bacillota</taxon>
        <taxon>Bacilli</taxon>
        <taxon>Lactobacillales</taxon>
        <taxon>Enterococcaceae</taxon>
        <taxon>Enterococcus</taxon>
    </lineage>
</organism>
<dbReference type="Pfam" id="PF08818">
    <property type="entry name" value="DUF1801"/>
    <property type="match status" value="1"/>
</dbReference>
<feature type="domain" description="YdhG-like" evidence="1">
    <location>
        <begin position="17"/>
        <end position="111"/>
    </location>
</feature>
<evidence type="ECO:0000259" key="1">
    <source>
        <dbReference type="Pfam" id="PF08818"/>
    </source>
</evidence>
<dbReference type="Proteomes" id="UP000782705">
    <property type="component" value="Unassembled WGS sequence"/>
</dbReference>
<evidence type="ECO:0000313" key="3">
    <source>
        <dbReference type="Proteomes" id="UP000782705"/>
    </source>
</evidence>
<keyword evidence="3" id="KW-1185">Reference proteome</keyword>
<reference evidence="2 3" key="1">
    <citation type="submission" date="2016-06" db="EMBL/GenBank/DDBJ databases">
        <title>Four novel species of enterococci isolated from chicken manure.</title>
        <authorList>
            <person name="Van Tyne D."/>
        </authorList>
    </citation>
    <scope>NUCLEOTIDE SEQUENCE [LARGE SCALE GENOMIC DNA]</scope>
    <source>
        <strain evidence="2 3">CU12B</strain>
    </source>
</reference>
<accession>A0ABQ6Z2R7</accession>
<dbReference type="InterPro" id="IPR014922">
    <property type="entry name" value="YdhG-like"/>
</dbReference>
<evidence type="ECO:0000313" key="2">
    <source>
        <dbReference type="EMBL" id="KAF1306031.1"/>
    </source>
</evidence>
<dbReference type="SUPFAM" id="SSF159888">
    <property type="entry name" value="YdhG-like"/>
    <property type="match status" value="1"/>
</dbReference>
<name>A0ABQ6Z2R7_9ENTE</name>
<dbReference type="Gene3D" id="3.90.1150.200">
    <property type="match status" value="1"/>
</dbReference>
<gene>
    <name evidence="2" type="ORF">BAU17_03440</name>
</gene>
<comment type="caution">
    <text evidence="2">The sequence shown here is derived from an EMBL/GenBank/DDBJ whole genome shotgun (WGS) entry which is preliminary data.</text>
</comment>
<proteinExistence type="predicted"/>
<dbReference type="EMBL" id="MAEL01000004">
    <property type="protein sequence ID" value="KAF1306031.1"/>
    <property type="molecule type" value="Genomic_DNA"/>
</dbReference>